<dbReference type="InterPro" id="IPR014854">
    <property type="entry name" value="Nse4_C"/>
</dbReference>
<dbReference type="InterPro" id="IPR058669">
    <property type="entry name" value="TPR_IPO7/11-like"/>
</dbReference>
<reference evidence="6" key="1">
    <citation type="submission" date="2014-09" db="EMBL/GenBank/DDBJ databases">
        <title>Draft genome sequence of an oleaginous Mucoromycotina fungus Mucor ambiguus NBRC6742.</title>
        <authorList>
            <person name="Takeda I."/>
            <person name="Yamane N."/>
            <person name="Morita T."/>
            <person name="Tamano K."/>
            <person name="Machida M."/>
            <person name="Baker S."/>
            <person name="Koike H."/>
        </authorList>
    </citation>
    <scope>NUCLEOTIDE SEQUENCE</scope>
    <source>
        <strain evidence="6">NBRC 6742</strain>
    </source>
</reference>
<dbReference type="OrthoDB" id="361693at2759"/>
<dbReference type="Gene3D" id="1.25.10.10">
    <property type="entry name" value="Leucine-rich Repeat Variant"/>
    <property type="match status" value="1"/>
</dbReference>
<protein>
    <submittedName>
        <fullName evidence="6">Importin-11</fullName>
    </submittedName>
</protein>
<keyword evidence="3" id="KW-0813">Transport</keyword>
<feature type="domain" description="Importin N-terminal" evidence="5">
    <location>
        <begin position="26"/>
        <end position="98"/>
    </location>
</feature>
<sequence>MSEAKVQLLGVLREATSQDYTRMRQAEELLKEWENSPSFFATLQDIFYDRSVDHDIRTLSGIYLKNGIDRFWRRTAKNPILPEEKKAIRERLLQFIDEPSKKLTAQNAVIVSRIARLDYPRDWPDLLTSLVQSMEAASTHHPENAHLIHSRVLETLSEVLQELSTRLLSSGRRQFAEIAPTIFQAVAQIYVVYVDRTTNKLQQISNNNVDQEALLEEVNIVGTCVKCMRVLMVSGIRDVHKYDETRTFLDVSRKHLERYMDCRYGLVQINCIGNIKQDVETTIEEYGSLYVSLQKKHPVSAVLCPAWLDIIRYYWQNIMVEGTHIVEQCKSGTQDQNTLVFEPFLLQGMLLVKDTIKNVSYNAGQLGADLLSVTNEEKELAIEAGRLINEQFLTPEFVNVCAETLVSQYMLMSPSDFARWEEDPEGWLNNLDTENWEFELRPCAELAFMNLLSQYRDQLVPIIVDLVERVATVTDKQSLLFKDAVYGAVGLGVNSLFGRLDFEPFVMNRLAAELSNKDPNFKILRRRIGWMLGRWVTESISADCRKVIYEMFLQLMSEDEDLVVRLTAANGLKQAVDDWDFDISTVVPYLGSAMSLLLNLLKEVEESDSTMKVISYINAIMDRTGADMIPFAAQIVQLLISLWGPNTEPLLQSSLVVTFTKITSILNEQSAQLQNILVPIIKYCTDRNNEAHIYLLEDSLDLWWTILQSTPVSSPDLISLLPAALDLLDYDTENLRKILLIIDSYIMLDPQATLQPANTLILFTKLAAKIGHSREQAITYIVHTLDLALQSVPLQLFGERLVQSGLLANVLRVLVENEIFGFAIMNCMNLFARIAIYDANFVLQVIQLTAQQEHIQGDFLSNILDKWFEKFENASQARARKLACIGFTNLALTGNTTVLSKLPSIMDVWTSVGPDVKGSDGLDEIDLEGDVYEIEDSAEKSRKHELSHRDPIYTIDLIQLIRQTVNEPNISSLVNQVDSSILEKSVRTERAHGKHLIACDAHDRFGWRGLIVIDQGLKELTVYIDSQTNTKQYDPHQNEEERRDLRNKYRVLSEKTQETRKELVAQDDGSKLYHTIAKTNVLFESVKNPVEAVLDSRFVRTIADIHKDKAKNVSFGAENEVNLDEVVAKVVSFANQARENIRHLDWDHVGRNACAFGKRARTMDFMLGALAVQRKQIKRTQNARVVKNKDDFVRVETLQPEDIEKQENETAKCVNSIFSVLKEKGPMNYFKFVTNPTSFSQTVENIFYVSFLARRGIAGIDVSSGQPIISVHQAVNVESLEDVVDKKQIIMGITIQEYNAIIDTYNITSSTIPTRQEQATVASSSGWY</sequence>
<dbReference type="GO" id="GO:0005635">
    <property type="term" value="C:nuclear envelope"/>
    <property type="evidence" value="ECO:0007669"/>
    <property type="project" value="TreeGrafter"/>
</dbReference>
<dbReference type="InterPro" id="IPR013598">
    <property type="entry name" value="Exportin-1/Importin-b-like"/>
</dbReference>
<evidence type="ECO:0000259" key="5">
    <source>
        <dbReference type="PROSITE" id="PS50166"/>
    </source>
</evidence>
<dbReference type="Pfam" id="PF08743">
    <property type="entry name" value="Nse4_C"/>
    <property type="match status" value="1"/>
</dbReference>
<comment type="similarity">
    <text evidence="2">Belongs to the importin beta family.</text>
</comment>
<organism evidence="6">
    <name type="scientific">Mucor ambiguus</name>
    <dbReference type="NCBI Taxonomy" id="91626"/>
    <lineage>
        <taxon>Eukaryota</taxon>
        <taxon>Fungi</taxon>
        <taxon>Fungi incertae sedis</taxon>
        <taxon>Mucoromycota</taxon>
        <taxon>Mucoromycotina</taxon>
        <taxon>Mucoromycetes</taxon>
        <taxon>Mucorales</taxon>
        <taxon>Mucorineae</taxon>
        <taxon>Mucoraceae</taxon>
        <taxon>Mucor</taxon>
    </lineage>
</organism>
<evidence type="ECO:0000256" key="2">
    <source>
        <dbReference type="ARBA" id="ARBA00007991"/>
    </source>
</evidence>
<keyword evidence="7" id="KW-1185">Reference proteome</keyword>
<dbReference type="Pfam" id="PF03810">
    <property type="entry name" value="IBN_N"/>
    <property type="match status" value="1"/>
</dbReference>
<proteinExistence type="inferred from homology"/>
<dbReference type="GO" id="GO:0006606">
    <property type="term" value="P:protein import into nucleus"/>
    <property type="evidence" value="ECO:0007669"/>
    <property type="project" value="TreeGrafter"/>
</dbReference>
<accession>A0A0C9LUH0</accession>
<dbReference type="GO" id="GO:0031267">
    <property type="term" value="F:small GTPase binding"/>
    <property type="evidence" value="ECO:0007669"/>
    <property type="project" value="InterPro"/>
</dbReference>
<dbReference type="InterPro" id="IPR016024">
    <property type="entry name" value="ARM-type_fold"/>
</dbReference>
<evidence type="ECO:0000256" key="1">
    <source>
        <dbReference type="ARBA" id="ARBA00004123"/>
    </source>
</evidence>
<dbReference type="Proteomes" id="UP000053815">
    <property type="component" value="Unassembled WGS sequence"/>
</dbReference>
<dbReference type="STRING" id="91626.A0A0C9LUH0"/>
<dbReference type="SUPFAM" id="SSF48371">
    <property type="entry name" value="ARM repeat"/>
    <property type="match status" value="1"/>
</dbReference>
<dbReference type="PANTHER" id="PTHR10997">
    <property type="entry name" value="IMPORTIN-7, 8, 11"/>
    <property type="match status" value="1"/>
</dbReference>
<evidence type="ECO:0000256" key="4">
    <source>
        <dbReference type="ARBA" id="ARBA00023242"/>
    </source>
</evidence>
<gene>
    <name evidence="6" type="ORF">MAM1_0079c04478</name>
</gene>
<evidence type="ECO:0000313" key="7">
    <source>
        <dbReference type="Proteomes" id="UP000053815"/>
    </source>
</evidence>
<evidence type="ECO:0000256" key="3">
    <source>
        <dbReference type="ARBA" id="ARBA00022448"/>
    </source>
</evidence>
<evidence type="ECO:0000313" key="6">
    <source>
        <dbReference type="EMBL" id="GAN05010.1"/>
    </source>
</evidence>
<dbReference type="Pfam" id="PF08389">
    <property type="entry name" value="Xpo1"/>
    <property type="match status" value="1"/>
</dbReference>
<dbReference type="PANTHER" id="PTHR10997:SF7">
    <property type="entry name" value="IMPORTIN-11"/>
    <property type="match status" value="1"/>
</dbReference>
<dbReference type="EMBL" id="DF836368">
    <property type="protein sequence ID" value="GAN05010.1"/>
    <property type="molecule type" value="Genomic_DNA"/>
</dbReference>
<keyword evidence="4" id="KW-0539">Nucleus</keyword>
<dbReference type="InterPro" id="IPR001494">
    <property type="entry name" value="Importin-beta_N"/>
</dbReference>
<dbReference type="GO" id="GO:0005829">
    <property type="term" value="C:cytosol"/>
    <property type="evidence" value="ECO:0007669"/>
    <property type="project" value="TreeGrafter"/>
</dbReference>
<dbReference type="SMART" id="SM00913">
    <property type="entry name" value="IBN_N"/>
    <property type="match status" value="1"/>
</dbReference>
<dbReference type="PROSITE" id="PS50166">
    <property type="entry name" value="IMPORTIN_B_NT"/>
    <property type="match status" value="1"/>
</dbReference>
<name>A0A0C9LUH0_9FUNG</name>
<dbReference type="InterPro" id="IPR011989">
    <property type="entry name" value="ARM-like"/>
</dbReference>
<comment type="subcellular location">
    <subcellularLocation>
        <location evidence="1">Nucleus</location>
    </subcellularLocation>
</comment>
<dbReference type="Pfam" id="PF25758">
    <property type="entry name" value="TPR_IPO11"/>
    <property type="match status" value="1"/>
</dbReference>